<name>A0AAU8B7J8_9CAUD</name>
<reference evidence="1" key="1">
    <citation type="submission" date="2024-03" db="EMBL/GenBank/DDBJ databases">
        <title>Diverse circular DNA viruses in blood, oral, and fecal samples of captive lemurs.</title>
        <authorList>
            <person name="Paietta E.N."/>
            <person name="Kraberger S."/>
            <person name="Lund M.C."/>
            <person name="Custer J.M."/>
            <person name="Vargas K.M."/>
            <person name="Ehmke E.E."/>
            <person name="Yoder A.D."/>
            <person name="Varsani A."/>
        </authorList>
    </citation>
    <scope>NUCLEOTIDE SEQUENCE</scope>
    <source>
        <strain evidence="1">Duke_30FF_63</strain>
    </source>
</reference>
<evidence type="ECO:0000313" key="1">
    <source>
        <dbReference type="EMBL" id="XCD08314.1"/>
    </source>
</evidence>
<protein>
    <submittedName>
        <fullName evidence="1">Uncharacterized protein</fullName>
    </submittedName>
</protein>
<dbReference type="EMBL" id="PP511876">
    <property type="protein sequence ID" value="XCD08314.1"/>
    <property type="molecule type" value="Genomic_DNA"/>
</dbReference>
<accession>A0AAU8B7J8</accession>
<proteinExistence type="predicted"/>
<organism evidence="1">
    <name type="scientific">Dulem virus 42</name>
    <dbReference type="NCBI Taxonomy" id="3145760"/>
    <lineage>
        <taxon>Viruses</taxon>
        <taxon>Duplodnaviria</taxon>
        <taxon>Heunggongvirae</taxon>
        <taxon>Uroviricota</taxon>
        <taxon>Caudoviricetes</taxon>
    </lineage>
</organism>
<sequence length="68" mass="7874">MTGVTCANDVYLATAEAKVDKYLTTDEIKAYVDNTFDPSKFTVVTCNVTCECKKKSFIKRLWDWIRRK</sequence>